<dbReference type="EMBL" id="CP124755">
    <property type="protein sequence ID" value="WGZ89453.1"/>
    <property type="molecule type" value="Genomic_DNA"/>
</dbReference>
<evidence type="ECO:0000256" key="3">
    <source>
        <dbReference type="ARBA" id="ARBA00022692"/>
    </source>
</evidence>
<comment type="subcellular location">
    <subcellularLocation>
        <location evidence="1">Cell membrane</location>
        <topology evidence="1">Multi-pass membrane protein</topology>
    </subcellularLocation>
</comment>
<dbReference type="GO" id="GO:0022904">
    <property type="term" value="P:respiratory electron transport chain"/>
    <property type="evidence" value="ECO:0007669"/>
    <property type="project" value="InterPro"/>
</dbReference>
<evidence type="ECO:0000256" key="2">
    <source>
        <dbReference type="ARBA" id="ARBA00022475"/>
    </source>
</evidence>
<feature type="transmembrane region" description="Helical" evidence="6">
    <location>
        <begin position="183"/>
        <end position="202"/>
    </location>
</feature>
<dbReference type="Proteomes" id="UP001300672">
    <property type="component" value="Chromosome"/>
</dbReference>
<keyword evidence="5 6" id="KW-0472">Membrane</keyword>
<organism evidence="8">
    <name type="scientific">Candidatus Thiocaldithrix dubininis</name>
    <dbReference type="NCBI Taxonomy" id="3080823"/>
    <lineage>
        <taxon>Bacteria</taxon>
        <taxon>Pseudomonadati</taxon>
        <taxon>Pseudomonadota</taxon>
        <taxon>Gammaproteobacteria</taxon>
        <taxon>Thiotrichales</taxon>
        <taxon>Thiotrichaceae</taxon>
        <taxon>Candidatus Thiocaldithrix</taxon>
    </lineage>
</organism>
<dbReference type="InterPro" id="IPR011577">
    <property type="entry name" value="Cyt_b561_bac/Ni-Hgenase"/>
</dbReference>
<reference evidence="8" key="1">
    <citation type="journal article" date="2023" name="Int. J. Mol. Sci.">
        <title>Metagenomics Revealed a New Genus 'Candidatus Thiocaldithrix dubininis' gen. nov., sp. nov. and a New Species 'Candidatus Thiothrix putei' sp. nov. in the Family Thiotrichaceae, Some Members of Which Have Traits of Both Na+- and H+-Motive Energetics.</title>
        <authorList>
            <person name="Ravin N.V."/>
            <person name="Muntyan M.S."/>
            <person name="Smolyakov D.D."/>
            <person name="Rudenko T.S."/>
            <person name="Beletsky A.V."/>
            <person name="Mardanov A.V."/>
            <person name="Grabovich M.Y."/>
        </authorList>
    </citation>
    <scope>NUCLEOTIDE SEQUENCE</scope>
    <source>
        <strain evidence="8">GKL-01</strain>
    </source>
</reference>
<dbReference type="InterPro" id="IPR051542">
    <property type="entry name" value="Hydrogenase_cytochrome"/>
</dbReference>
<dbReference type="SUPFAM" id="SSF81342">
    <property type="entry name" value="Transmembrane di-heme cytochromes"/>
    <property type="match status" value="1"/>
</dbReference>
<feature type="transmembrane region" description="Helical" evidence="6">
    <location>
        <begin position="14"/>
        <end position="30"/>
    </location>
</feature>
<evidence type="ECO:0000256" key="4">
    <source>
        <dbReference type="ARBA" id="ARBA00022989"/>
    </source>
</evidence>
<evidence type="ECO:0000256" key="1">
    <source>
        <dbReference type="ARBA" id="ARBA00004651"/>
    </source>
</evidence>
<feature type="transmembrane region" description="Helical" evidence="6">
    <location>
        <begin position="100"/>
        <end position="123"/>
    </location>
</feature>
<gene>
    <name evidence="8" type="ORF">QJT80_07995</name>
</gene>
<feature type="transmembrane region" description="Helical" evidence="6">
    <location>
        <begin position="42"/>
        <end position="64"/>
    </location>
</feature>
<dbReference type="GO" id="GO:0009055">
    <property type="term" value="F:electron transfer activity"/>
    <property type="evidence" value="ECO:0007669"/>
    <property type="project" value="InterPro"/>
</dbReference>
<dbReference type="KEGG" id="tdu:QJT80_07995"/>
<protein>
    <submittedName>
        <fullName evidence="8">Cytochrome b/b6 domain-containing protein</fullName>
    </submittedName>
</protein>
<sequence length="203" mass="22482">MSQRSLVWDVPTRVFHWSLALSFAGAYLTSETERYRDVHVGLGYVFLGLILFRIIWGFTGSYYARFGNFSFKPSEVSAYVKSLLAKQPTHYVGHNPAGSVAIYLLLALGLMIGVSGILLYWEVGGEEAFEELHEIAANGMLAVVLVHIAGVFASSFLHQENLVRAMLTGYKQTETPIPAVRPYGVLGLMLLAAVVGFLIFYLR</sequence>
<keyword evidence="2" id="KW-1003">Cell membrane</keyword>
<accession>A0AA95H4Z9</accession>
<reference evidence="8" key="2">
    <citation type="submission" date="2023-04" db="EMBL/GenBank/DDBJ databases">
        <authorList>
            <person name="Beletskiy A.V."/>
            <person name="Mardanov A.V."/>
            <person name="Ravin N.V."/>
        </authorList>
    </citation>
    <scope>NUCLEOTIDE SEQUENCE</scope>
    <source>
        <strain evidence="8">GKL-01</strain>
    </source>
</reference>
<dbReference type="PANTHER" id="PTHR30485:SF2">
    <property type="entry name" value="BLL0597 PROTEIN"/>
    <property type="match status" value="1"/>
</dbReference>
<evidence type="ECO:0000256" key="5">
    <source>
        <dbReference type="ARBA" id="ARBA00023136"/>
    </source>
</evidence>
<dbReference type="PANTHER" id="PTHR30485">
    <property type="entry name" value="NI/FE-HYDROGENASE 1 B-TYPE CYTOCHROME SUBUNIT"/>
    <property type="match status" value="1"/>
</dbReference>
<keyword evidence="4 6" id="KW-1133">Transmembrane helix</keyword>
<name>A0AA95H4Z9_9GAMM</name>
<dbReference type="GO" id="GO:0020037">
    <property type="term" value="F:heme binding"/>
    <property type="evidence" value="ECO:0007669"/>
    <property type="project" value="TreeGrafter"/>
</dbReference>
<evidence type="ECO:0000313" key="8">
    <source>
        <dbReference type="EMBL" id="WGZ89453.1"/>
    </source>
</evidence>
<dbReference type="GO" id="GO:0005886">
    <property type="term" value="C:plasma membrane"/>
    <property type="evidence" value="ECO:0007669"/>
    <property type="project" value="UniProtKB-SubCell"/>
</dbReference>
<keyword evidence="3 6" id="KW-0812">Transmembrane</keyword>
<evidence type="ECO:0000256" key="6">
    <source>
        <dbReference type="SAM" id="Phobius"/>
    </source>
</evidence>
<dbReference type="AlphaFoldDB" id="A0AA95H4Z9"/>
<proteinExistence type="predicted"/>
<feature type="domain" description="Cytochrome b561 bacterial/Ni-hydrogenase" evidence="7">
    <location>
        <begin position="7"/>
        <end position="169"/>
    </location>
</feature>
<evidence type="ECO:0000259" key="7">
    <source>
        <dbReference type="Pfam" id="PF01292"/>
    </source>
</evidence>
<dbReference type="InterPro" id="IPR016174">
    <property type="entry name" value="Di-haem_cyt_TM"/>
</dbReference>
<dbReference type="Pfam" id="PF01292">
    <property type="entry name" value="Ni_hydr_CYTB"/>
    <property type="match status" value="1"/>
</dbReference>
<feature type="transmembrane region" description="Helical" evidence="6">
    <location>
        <begin position="135"/>
        <end position="157"/>
    </location>
</feature>
<dbReference type="Gene3D" id="1.20.950.20">
    <property type="entry name" value="Transmembrane di-heme cytochromes, Chain C"/>
    <property type="match status" value="1"/>
</dbReference>